<gene>
    <name evidence="1" type="ORF">F383_28809</name>
</gene>
<evidence type="ECO:0000313" key="1">
    <source>
        <dbReference type="EMBL" id="KHG04791.1"/>
    </source>
</evidence>
<organism evidence="1 2">
    <name type="scientific">Gossypium arboreum</name>
    <name type="common">Tree cotton</name>
    <name type="synonym">Gossypium nanking</name>
    <dbReference type="NCBI Taxonomy" id="29729"/>
    <lineage>
        <taxon>Eukaryota</taxon>
        <taxon>Viridiplantae</taxon>
        <taxon>Streptophyta</taxon>
        <taxon>Embryophyta</taxon>
        <taxon>Tracheophyta</taxon>
        <taxon>Spermatophyta</taxon>
        <taxon>Magnoliopsida</taxon>
        <taxon>eudicotyledons</taxon>
        <taxon>Gunneridae</taxon>
        <taxon>Pentapetalae</taxon>
        <taxon>rosids</taxon>
        <taxon>malvids</taxon>
        <taxon>Malvales</taxon>
        <taxon>Malvaceae</taxon>
        <taxon>Malvoideae</taxon>
        <taxon>Gossypium</taxon>
    </lineage>
</organism>
<comment type="caution">
    <text evidence="1">The sequence shown here is derived from an EMBL/GenBank/DDBJ whole genome shotgun (WGS) entry which is preliminary data.</text>
</comment>
<proteinExistence type="predicted"/>
<sequence>MFYSVSNVHSGWESMEIASHYPFIDFRYFTPCGLVLWHV</sequence>
<reference evidence="2" key="1">
    <citation type="submission" date="2014-09" db="EMBL/GenBank/DDBJ databases">
        <authorList>
            <person name="Mudge J."/>
            <person name="Ramaraj T."/>
            <person name="Lindquist I.E."/>
            <person name="Bharti A.K."/>
            <person name="Sundararajan A."/>
            <person name="Cameron C.T."/>
            <person name="Woodward J.E."/>
            <person name="May G.D."/>
            <person name="Brubaker C."/>
            <person name="Broadhvest J."/>
            <person name="Wilkins T.A."/>
        </authorList>
    </citation>
    <scope>NUCLEOTIDE SEQUENCE</scope>
    <source>
        <strain evidence="2">cv. AKA8401</strain>
    </source>
</reference>
<protein>
    <submittedName>
        <fullName evidence="1">Glucan endo-1,3-beta-glucosidase, acidic-like protein</fullName>
    </submittedName>
</protein>
<keyword evidence="2" id="KW-1185">Reference proteome</keyword>
<dbReference type="Proteomes" id="UP000032142">
    <property type="component" value="Unassembled WGS sequence"/>
</dbReference>
<dbReference type="AlphaFoldDB" id="A0A0B0N0Z4"/>
<accession>A0A0B0N0Z4</accession>
<dbReference type="EMBL" id="JRRC01418297">
    <property type="protein sequence ID" value="KHG04791.1"/>
    <property type="molecule type" value="Genomic_DNA"/>
</dbReference>
<evidence type="ECO:0000313" key="2">
    <source>
        <dbReference type="Proteomes" id="UP000032142"/>
    </source>
</evidence>
<name>A0A0B0N0Z4_GOSAR</name>